<dbReference type="KEGG" id="mko:MKLM6_2804"/>
<dbReference type="PANTHER" id="PTHR37694:SF1">
    <property type="entry name" value="SLR8022 PROTEIN"/>
    <property type="match status" value="1"/>
</dbReference>
<dbReference type="CDD" id="cd02230">
    <property type="entry name" value="cupin_HP0902-like"/>
    <property type="match status" value="1"/>
</dbReference>
<dbReference type="EMBL" id="LUUL01000070">
    <property type="protein sequence ID" value="OAI26491.1"/>
    <property type="molecule type" value="Genomic_DNA"/>
</dbReference>
<proteinExistence type="predicted"/>
<dbReference type="PANTHER" id="PTHR37694">
    <property type="entry name" value="SLR8022 PROTEIN"/>
    <property type="match status" value="1"/>
</dbReference>
<sequence length="115" mass="12508">MQAENTRKPKGLNGAEIARVSELVNYQDGSIVSREIVKKPTGNVTIFAFDEGQGLSEHTAPFDALVHVFEGEAEVSIAGKPNHLQGGDMILIPAQQPHSLKALKPFKMILTMIRS</sequence>
<gene>
    <name evidence="1" type="ORF">A1356_11170</name>
</gene>
<dbReference type="InterPro" id="IPR013096">
    <property type="entry name" value="Cupin_2"/>
</dbReference>
<dbReference type="Gene3D" id="2.60.120.10">
    <property type="entry name" value="Jelly Rolls"/>
    <property type="match status" value="1"/>
</dbReference>
<dbReference type="SUPFAM" id="SSF51182">
    <property type="entry name" value="RmlC-like cupins"/>
    <property type="match status" value="1"/>
</dbReference>
<dbReference type="Proteomes" id="UP000077734">
    <property type="component" value="Unassembled WGS sequence"/>
</dbReference>
<evidence type="ECO:0000313" key="2">
    <source>
        <dbReference type="Proteomes" id="UP000077734"/>
    </source>
</evidence>
<dbReference type="InterPro" id="IPR014710">
    <property type="entry name" value="RmlC-like_jellyroll"/>
</dbReference>
<protein>
    <submittedName>
        <fullName evidence="1">Cupin</fullName>
    </submittedName>
</protein>
<organism evidence="1 2">
    <name type="scientific">Methylomonas koyamae</name>
    <dbReference type="NCBI Taxonomy" id="702114"/>
    <lineage>
        <taxon>Bacteria</taxon>
        <taxon>Pseudomonadati</taxon>
        <taxon>Pseudomonadota</taxon>
        <taxon>Gammaproteobacteria</taxon>
        <taxon>Methylococcales</taxon>
        <taxon>Methylococcaceae</taxon>
        <taxon>Methylomonas</taxon>
    </lineage>
</organism>
<keyword evidence="2" id="KW-1185">Reference proteome</keyword>
<dbReference type="Pfam" id="PF07883">
    <property type="entry name" value="Cupin_2"/>
    <property type="match status" value="1"/>
</dbReference>
<dbReference type="InterPro" id="IPR011051">
    <property type="entry name" value="RmlC_Cupin_sf"/>
</dbReference>
<dbReference type="AlphaFoldDB" id="A0A291ILH3"/>
<reference evidence="1 2" key="1">
    <citation type="submission" date="2016-03" db="EMBL/GenBank/DDBJ databases">
        <authorList>
            <person name="Heylen K."/>
            <person name="De Vos P."/>
            <person name="Vekeman B."/>
        </authorList>
    </citation>
    <scope>NUCLEOTIDE SEQUENCE [LARGE SCALE GENOMIC DNA]</scope>
    <source>
        <strain evidence="1 2">R-49807</strain>
    </source>
</reference>
<name>A0A291ILH3_9GAMM</name>
<evidence type="ECO:0000313" key="1">
    <source>
        <dbReference type="EMBL" id="OAI26491.1"/>
    </source>
</evidence>
<accession>A0A291ILH3</accession>
<dbReference type="RefSeq" id="WP_064026983.1">
    <property type="nucleotide sequence ID" value="NZ_CP023669.1"/>
</dbReference>
<comment type="caution">
    <text evidence="1">The sequence shown here is derived from an EMBL/GenBank/DDBJ whole genome shotgun (WGS) entry which is preliminary data.</text>
</comment>